<keyword evidence="1" id="KW-1133">Transmembrane helix</keyword>
<dbReference type="EMBL" id="CDMY01000243">
    <property type="protein sequence ID" value="CEL96622.1"/>
    <property type="molecule type" value="Genomic_DNA"/>
</dbReference>
<feature type="transmembrane region" description="Helical" evidence="1">
    <location>
        <begin position="143"/>
        <end position="162"/>
    </location>
</feature>
<dbReference type="OMA" id="IQFIGHY"/>
<keyword evidence="3" id="KW-1185">Reference proteome</keyword>
<dbReference type="AlphaFoldDB" id="A0A0G4EJD4"/>
<dbReference type="PANTHER" id="PTHR28026">
    <property type="entry name" value="DUF962 DOMAIN PROTEIN (AFU_ORTHOLOGUE AFUA_8G05310)"/>
    <property type="match status" value="1"/>
</dbReference>
<evidence type="ECO:0000313" key="2">
    <source>
        <dbReference type="EMBL" id="CEL96622.1"/>
    </source>
</evidence>
<feature type="transmembrane region" description="Helical" evidence="1">
    <location>
        <begin position="80"/>
        <end position="96"/>
    </location>
</feature>
<feature type="transmembrane region" description="Helical" evidence="1">
    <location>
        <begin position="25"/>
        <end position="45"/>
    </location>
</feature>
<keyword evidence="1" id="KW-0472">Membrane</keyword>
<dbReference type="Pfam" id="PF06127">
    <property type="entry name" value="Mpo1-like"/>
    <property type="match status" value="1"/>
</dbReference>
<reference evidence="2 3" key="1">
    <citation type="submission" date="2014-11" db="EMBL/GenBank/DDBJ databases">
        <authorList>
            <person name="Zhu J."/>
            <person name="Qi W."/>
            <person name="Song R."/>
        </authorList>
    </citation>
    <scope>NUCLEOTIDE SEQUENCE [LARGE SCALE GENOMIC DNA]</scope>
</reference>
<gene>
    <name evidence="2" type="ORF">Vbra_7602</name>
</gene>
<organism evidence="2 3">
    <name type="scientific">Vitrella brassicaformis (strain CCMP3155)</name>
    <dbReference type="NCBI Taxonomy" id="1169540"/>
    <lineage>
        <taxon>Eukaryota</taxon>
        <taxon>Sar</taxon>
        <taxon>Alveolata</taxon>
        <taxon>Colpodellida</taxon>
        <taxon>Vitrellaceae</taxon>
        <taxon>Vitrella</taxon>
    </lineage>
</organism>
<name>A0A0G4EJD4_VITBC</name>
<dbReference type="GO" id="GO:0046521">
    <property type="term" value="P:sphingoid catabolic process"/>
    <property type="evidence" value="ECO:0007669"/>
    <property type="project" value="TreeGrafter"/>
</dbReference>
<dbReference type="OrthoDB" id="2124888at2759"/>
<evidence type="ECO:0000313" key="3">
    <source>
        <dbReference type="Proteomes" id="UP000041254"/>
    </source>
</evidence>
<dbReference type="GO" id="GO:0016020">
    <property type="term" value="C:membrane"/>
    <property type="evidence" value="ECO:0007669"/>
    <property type="project" value="GOC"/>
</dbReference>
<protein>
    <recommendedName>
        <fullName evidence="4">Endoplasmic reticulum membrane protein</fullName>
    </recommendedName>
</protein>
<dbReference type="VEuPathDB" id="CryptoDB:Vbra_7602"/>
<dbReference type="PANTHER" id="PTHR28026:SF9">
    <property type="entry name" value="2-HYDROXY-PALMITIC ACID DIOXYGENASE MPO1"/>
    <property type="match status" value="1"/>
</dbReference>
<dbReference type="InterPro" id="IPR009305">
    <property type="entry name" value="Mpo1-like"/>
</dbReference>
<keyword evidence="1" id="KW-0812">Transmembrane</keyword>
<dbReference type="Proteomes" id="UP000041254">
    <property type="component" value="Unassembled WGS sequence"/>
</dbReference>
<proteinExistence type="predicted"/>
<accession>A0A0G4EJD4</accession>
<evidence type="ECO:0000256" key="1">
    <source>
        <dbReference type="SAM" id="Phobius"/>
    </source>
</evidence>
<feature type="transmembrane region" description="Helical" evidence="1">
    <location>
        <begin position="108"/>
        <end position="131"/>
    </location>
</feature>
<sequence>MGQQDFCVRFYAGYGAYHNEKVNKVLHIVFIPVILFTLLGFIEYARLPDCRLTLHGPWGLSLNYLYFLHLHLLVSWRSDVPAAAVESVVYVVMMLVSDRLYGLLQPGLYWKVLLPFHLLGWTAQFIGHFVFEGRRPALFDNLLQIFSAPFFVVLELMFACGYKPKLRQECDVQIKANIAELEALEAKAKSRGKKG</sequence>
<evidence type="ECO:0008006" key="4">
    <source>
        <dbReference type="Google" id="ProtNLM"/>
    </source>
</evidence>
<dbReference type="InParanoid" id="A0A0G4EJD4"/>